<gene>
    <name evidence="2" type="ORF">HAHE_26660</name>
</gene>
<proteinExistence type="predicted"/>
<keyword evidence="3" id="KW-1185">Reference proteome</keyword>
<reference evidence="2 3" key="1">
    <citation type="submission" date="2021-06" db="EMBL/GenBank/DDBJ databases">
        <title>Complete genome of Haloferula helveola possessing various polysaccharide degrading enzymes.</title>
        <authorList>
            <person name="Takami H."/>
            <person name="Huang C."/>
            <person name="Hamasaki K."/>
        </authorList>
    </citation>
    <scope>NUCLEOTIDE SEQUENCE [LARGE SCALE GENOMIC DNA]</scope>
    <source>
        <strain evidence="2 3">CN-1</strain>
    </source>
</reference>
<organism evidence="2 3">
    <name type="scientific">Haloferula helveola</name>
    <dbReference type="NCBI Taxonomy" id="490095"/>
    <lineage>
        <taxon>Bacteria</taxon>
        <taxon>Pseudomonadati</taxon>
        <taxon>Verrucomicrobiota</taxon>
        <taxon>Verrucomicrobiia</taxon>
        <taxon>Verrucomicrobiales</taxon>
        <taxon>Verrucomicrobiaceae</taxon>
        <taxon>Haloferula</taxon>
    </lineage>
</organism>
<accession>A0ABN6H9W6</accession>
<dbReference type="Proteomes" id="UP001374893">
    <property type="component" value="Chromosome"/>
</dbReference>
<protein>
    <submittedName>
        <fullName evidence="2">Uncharacterized protein</fullName>
    </submittedName>
</protein>
<evidence type="ECO:0000313" key="3">
    <source>
        <dbReference type="Proteomes" id="UP001374893"/>
    </source>
</evidence>
<evidence type="ECO:0000256" key="1">
    <source>
        <dbReference type="SAM" id="SignalP"/>
    </source>
</evidence>
<sequence length="87" mass="9392">MKYKILTLAAVALMPVTTNSCMTTYDQYGNPVQSVSPGGAAAIAAGAAALGVAAGRSYRGNDVYYYGGRPCYYRGGRRYYVPRGHRW</sequence>
<name>A0ABN6H9W6_9BACT</name>
<feature type="signal peptide" evidence="1">
    <location>
        <begin position="1"/>
        <end position="20"/>
    </location>
</feature>
<evidence type="ECO:0000313" key="2">
    <source>
        <dbReference type="EMBL" id="BCX48758.1"/>
    </source>
</evidence>
<dbReference type="RefSeq" id="WP_338685108.1">
    <property type="nucleotide sequence ID" value="NZ_AP024702.1"/>
</dbReference>
<dbReference type="EMBL" id="AP024702">
    <property type="protein sequence ID" value="BCX48758.1"/>
    <property type="molecule type" value="Genomic_DNA"/>
</dbReference>
<feature type="chain" id="PRO_5045747043" evidence="1">
    <location>
        <begin position="21"/>
        <end position="87"/>
    </location>
</feature>
<keyword evidence="1" id="KW-0732">Signal</keyword>